<gene>
    <name evidence="2" type="ORF">B0H17DRAFT_875320</name>
</gene>
<dbReference type="SUPFAM" id="SSF55729">
    <property type="entry name" value="Acyl-CoA N-acyltransferases (Nat)"/>
    <property type="match status" value="1"/>
</dbReference>
<dbReference type="GO" id="GO:0016747">
    <property type="term" value="F:acyltransferase activity, transferring groups other than amino-acyl groups"/>
    <property type="evidence" value="ECO:0007669"/>
    <property type="project" value="InterPro"/>
</dbReference>
<feature type="non-terminal residue" evidence="2">
    <location>
        <position position="77"/>
    </location>
</feature>
<dbReference type="EMBL" id="JARKIE010000069">
    <property type="protein sequence ID" value="KAJ7689848.1"/>
    <property type="molecule type" value="Genomic_DNA"/>
</dbReference>
<sequence length="77" mass="8531">PEPVQIGLAHLVTDCVSLAYLTDVFILPSYQSKGLGKWLIKCINEAITKWPDLRVVLLFTGGAHTEHTAKFYSNMLG</sequence>
<comment type="caution">
    <text evidence="2">The sequence shown here is derived from an EMBL/GenBank/DDBJ whole genome shotgun (WGS) entry which is preliminary data.</text>
</comment>
<dbReference type="InterPro" id="IPR053144">
    <property type="entry name" value="Acetyltransferase_Butenolide"/>
</dbReference>
<proteinExistence type="predicted"/>
<dbReference type="CDD" id="cd04301">
    <property type="entry name" value="NAT_SF"/>
    <property type="match status" value="1"/>
</dbReference>
<name>A0AAD7DFI5_MYCRO</name>
<evidence type="ECO:0000313" key="2">
    <source>
        <dbReference type="EMBL" id="KAJ7689848.1"/>
    </source>
</evidence>
<organism evidence="2 3">
    <name type="scientific">Mycena rosella</name>
    <name type="common">Pink bonnet</name>
    <name type="synonym">Agaricus rosellus</name>
    <dbReference type="NCBI Taxonomy" id="1033263"/>
    <lineage>
        <taxon>Eukaryota</taxon>
        <taxon>Fungi</taxon>
        <taxon>Dikarya</taxon>
        <taxon>Basidiomycota</taxon>
        <taxon>Agaricomycotina</taxon>
        <taxon>Agaricomycetes</taxon>
        <taxon>Agaricomycetidae</taxon>
        <taxon>Agaricales</taxon>
        <taxon>Marasmiineae</taxon>
        <taxon>Mycenaceae</taxon>
        <taxon>Mycena</taxon>
    </lineage>
</organism>
<accession>A0AAD7DFI5</accession>
<dbReference type="InterPro" id="IPR000182">
    <property type="entry name" value="GNAT_dom"/>
</dbReference>
<reference evidence="2" key="1">
    <citation type="submission" date="2023-03" db="EMBL/GenBank/DDBJ databases">
        <title>Massive genome expansion in bonnet fungi (Mycena s.s.) driven by repeated elements and novel gene families across ecological guilds.</title>
        <authorList>
            <consortium name="Lawrence Berkeley National Laboratory"/>
            <person name="Harder C.B."/>
            <person name="Miyauchi S."/>
            <person name="Viragh M."/>
            <person name="Kuo A."/>
            <person name="Thoen E."/>
            <person name="Andreopoulos B."/>
            <person name="Lu D."/>
            <person name="Skrede I."/>
            <person name="Drula E."/>
            <person name="Henrissat B."/>
            <person name="Morin E."/>
            <person name="Kohler A."/>
            <person name="Barry K."/>
            <person name="LaButti K."/>
            <person name="Morin E."/>
            <person name="Salamov A."/>
            <person name="Lipzen A."/>
            <person name="Mereny Z."/>
            <person name="Hegedus B."/>
            <person name="Baldrian P."/>
            <person name="Stursova M."/>
            <person name="Weitz H."/>
            <person name="Taylor A."/>
            <person name="Grigoriev I.V."/>
            <person name="Nagy L.G."/>
            <person name="Martin F."/>
            <person name="Kauserud H."/>
        </authorList>
    </citation>
    <scope>NUCLEOTIDE SEQUENCE</scope>
    <source>
        <strain evidence="2">CBHHK067</strain>
    </source>
</reference>
<dbReference type="Proteomes" id="UP001221757">
    <property type="component" value="Unassembled WGS sequence"/>
</dbReference>
<protein>
    <recommendedName>
        <fullName evidence="1">N-acetyltransferase domain-containing protein</fullName>
    </recommendedName>
</protein>
<dbReference type="Gene3D" id="3.40.630.30">
    <property type="match status" value="1"/>
</dbReference>
<feature type="domain" description="N-acetyltransferase" evidence="1">
    <location>
        <begin position="6"/>
        <end position="74"/>
    </location>
</feature>
<keyword evidence="3" id="KW-1185">Reference proteome</keyword>
<evidence type="ECO:0000313" key="3">
    <source>
        <dbReference type="Proteomes" id="UP001221757"/>
    </source>
</evidence>
<dbReference type="Pfam" id="PF13508">
    <property type="entry name" value="Acetyltransf_7"/>
    <property type="match status" value="1"/>
</dbReference>
<dbReference type="PANTHER" id="PTHR43233:SF1">
    <property type="entry name" value="FAMILY N-ACETYLTRANSFERASE, PUTATIVE (AFU_ORTHOLOGUE AFUA_6G03350)-RELATED"/>
    <property type="match status" value="1"/>
</dbReference>
<dbReference type="AlphaFoldDB" id="A0AAD7DFI5"/>
<evidence type="ECO:0000259" key="1">
    <source>
        <dbReference type="Pfam" id="PF13508"/>
    </source>
</evidence>
<dbReference type="InterPro" id="IPR016181">
    <property type="entry name" value="Acyl_CoA_acyltransferase"/>
</dbReference>
<dbReference type="PANTHER" id="PTHR43233">
    <property type="entry name" value="FAMILY N-ACETYLTRANSFERASE, PUTATIVE (AFU_ORTHOLOGUE AFUA_6G03350)-RELATED"/>
    <property type="match status" value="1"/>
</dbReference>
<feature type="non-terminal residue" evidence="2">
    <location>
        <position position="1"/>
    </location>
</feature>